<evidence type="ECO:0000313" key="4">
    <source>
        <dbReference type="Proteomes" id="UP000051530"/>
    </source>
</evidence>
<dbReference type="GO" id="GO:0004843">
    <property type="term" value="F:cysteine-type deubiquitinase activity"/>
    <property type="evidence" value="ECO:0007669"/>
    <property type="project" value="InterPro"/>
</dbReference>
<proteinExistence type="predicted"/>
<dbReference type="VEuPathDB" id="MicrosporidiaDB:M153_12150002509"/>
<feature type="non-terminal residue" evidence="3">
    <location>
        <position position="214"/>
    </location>
</feature>
<dbReference type="InterPro" id="IPR038765">
    <property type="entry name" value="Papain-like_cys_pep_sf"/>
</dbReference>
<reference evidence="3 4" key="1">
    <citation type="submission" date="2015-07" db="EMBL/GenBank/DDBJ databases">
        <title>The genome of Pseudoloma neurophilia, a relevant intracellular parasite of the zebrafish.</title>
        <authorList>
            <person name="Ndikumana S."/>
            <person name="Pelin A."/>
            <person name="Sanders J."/>
            <person name="Corradi N."/>
        </authorList>
    </citation>
    <scope>NUCLEOTIDE SEQUENCE [LARGE SCALE GENOMIC DNA]</scope>
    <source>
        <strain evidence="3 4">MK1</strain>
    </source>
</reference>
<dbReference type="Proteomes" id="UP000051530">
    <property type="component" value="Unassembled WGS sequence"/>
</dbReference>
<dbReference type="AlphaFoldDB" id="A0A0R0LV08"/>
<name>A0A0R0LV08_9MICR</name>
<accession>A0A0R0LV08</accession>
<evidence type="ECO:0000313" key="3">
    <source>
        <dbReference type="EMBL" id="KRH93260.1"/>
    </source>
</evidence>
<feature type="signal peptide" evidence="1">
    <location>
        <begin position="1"/>
        <end position="19"/>
    </location>
</feature>
<feature type="chain" id="PRO_5006398941" description="Peptidase C19 ubiquitin carboxyl-terminal hydrolase domain-containing protein" evidence="1">
    <location>
        <begin position="20"/>
        <end position="214"/>
    </location>
</feature>
<evidence type="ECO:0000259" key="2">
    <source>
        <dbReference type="Pfam" id="PF00443"/>
    </source>
</evidence>
<dbReference type="Pfam" id="PF00443">
    <property type="entry name" value="UCH"/>
    <property type="match status" value="1"/>
</dbReference>
<gene>
    <name evidence="3" type="ORF">M153_12150002509</name>
</gene>
<dbReference type="Gene3D" id="3.90.70.10">
    <property type="entry name" value="Cysteine proteinases"/>
    <property type="match status" value="1"/>
</dbReference>
<dbReference type="InterPro" id="IPR001394">
    <property type="entry name" value="Peptidase_C19_UCH"/>
</dbReference>
<dbReference type="EMBL" id="LGUB01000413">
    <property type="protein sequence ID" value="KRH93260.1"/>
    <property type="molecule type" value="Genomic_DNA"/>
</dbReference>
<evidence type="ECO:0000256" key="1">
    <source>
        <dbReference type="SAM" id="SignalP"/>
    </source>
</evidence>
<sequence>MYLWYILLFYDILHIKCAAFLKLIGKSEKHCNKRPQNYENLQHETTESPAGIDDENEVTWITEEEFLQKRIRENETSVKNRDNHLLQIPELKNFGVNCYINSALLILFSCQNFRQWMSQIKDYSERFQILIILERIFSKDFFYKQETLNPLTFLERKVEKMIQNRILSRLLVQLIMILNETNTKMTIKEDLCSPTEQFSFYKFCDSGEFMITLL</sequence>
<comment type="caution">
    <text evidence="3">The sequence shown here is derived from an EMBL/GenBank/DDBJ whole genome shotgun (WGS) entry which is preliminary data.</text>
</comment>
<keyword evidence="4" id="KW-1185">Reference proteome</keyword>
<dbReference type="GO" id="GO:0016579">
    <property type="term" value="P:protein deubiquitination"/>
    <property type="evidence" value="ECO:0007669"/>
    <property type="project" value="InterPro"/>
</dbReference>
<feature type="domain" description="Peptidase C19 ubiquitin carboxyl-terminal hydrolase" evidence="2">
    <location>
        <begin position="91"/>
        <end position="214"/>
    </location>
</feature>
<keyword evidence="1" id="KW-0732">Signal</keyword>
<dbReference type="SUPFAM" id="SSF54001">
    <property type="entry name" value="Cysteine proteinases"/>
    <property type="match status" value="1"/>
</dbReference>
<organism evidence="3 4">
    <name type="scientific">Pseudoloma neurophilia</name>
    <dbReference type="NCBI Taxonomy" id="146866"/>
    <lineage>
        <taxon>Eukaryota</taxon>
        <taxon>Fungi</taxon>
        <taxon>Fungi incertae sedis</taxon>
        <taxon>Microsporidia</taxon>
        <taxon>Pseudoloma</taxon>
    </lineage>
</organism>
<protein>
    <recommendedName>
        <fullName evidence="2">Peptidase C19 ubiquitin carboxyl-terminal hydrolase domain-containing protein</fullName>
    </recommendedName>
</protein>